<comment type="caution">
    <text evidence="8">The sequence shown here is derived from an EMBL/GenBank/DDBJ whole genome shotgun (WGS) entry which is preliminary data.</text>
</comment>
<keyword evidence="2 6" id="KW-0812">Transmembrane</keyword>
<evidence type="ECO:0000313" key="9">
    <source>
        <dbReference type="Proteomes" id="UP000265882"/>
    </source>
</evidence>
<evidence type="ECO:0000259" key="7">
    <source>
        <dbReference type="Pfam" id="PF02656"/>
    </source>
</evidence>
<accession>A0A3A4P3Q5</accession>
<feature type="transmembrane region" description="Helical" evidence="6">
    <location>
        <begin position="60"/>
        <end position="82"/>
    </location>
</feature>
<dbReference type="EMBL" id="QZKU01000018">
    <property type="protein sequence ID" value="RJP25782.1"/>
    <property type="molecule type" value="Genomic_DNA"/>
</dbReference>
<dbReference type="InterPro" id="IPR003807">
    <property type="entry name" value="DUF202"/>
</dbReference>
<feature type="transmembrane region" description="Helical" evidence="6">
    <location>
        <begin position="129"/>
        <end position="151"/>
    </location>
</feature>
<dbReference type="GO" id="GO:0012505">
    <property type="term" value="C:endomembrane system"/>
    <property type="evidence" value="ECO:0007669"/>
    <property type="project" value="UniProtKB-SubCell"/>
</dbReference>
<evidence type="ECO:0000256" key="5">
    <source>
        <dbReference type="SAM" id="MobiDB-lite"/>
    </source>
</evidence>
<protein>
    <submittedName>
        <fullName evidence="8">DUF202 domain-containing protein</fullName>
    </submittedName>
</protein>
<dbReference type="Proteomes" id="UP000265882">
    <property type="component" value="Unassembled WGS sequence"/>
</dbReference>
<organism evidence="8 9">
    <name type="scientific">Abyssobacteria bacterium (strain SURF_5)</name>
    <dbReference type="NCBI Taxonomy" id="2093360"/>
    <lineage>
        <taxon>Bacteria</taxon>
        <taxon>Pseudomonadati</taxon>
        <taxon>Candidatus Hydrogenedentota</taxon>
        <taxon>Candidatus Abyssobacteria</taxon>
    </lineage>
</organism>
<reference evidence="8 9" key="1">
    <citation type="journal article" date="2017" name="ISME J.">
        <title>Energy and carbon metabolisms in a deep terrestrial subsurface fluid microbial community.</title>
        <authorList>
            <person name="Momper L."/>
            <person name="Jungbluth S.P."/>
            <person name="Lee M.D."/>
            <person name="Amend J.P."/>
        </authorList>
    </citation>
    <scope>NUCLEOTIDE SEQUENCE [LARGE SCALE GENOMIC DNA]</scope>
    <source>
        <strain evidence="8">SURF_5</strain>
    </source>
</reference>
<evidence type="ECO:0000256" key="6">
    <source>
        <dbReference type="SAM" id="Phobius"/>
    </source>
</evidence>
<comment type="subcellular location">
    <subcellularLocation>
        <location evidence="1">Endomembrane system</location>
        <topology evidence="1">Multi-pass membrane protein</topology>
    </subcellularLocation>
</comment>
<name>A0A3A4P3Q5_ABYX5</name>
<dbReference type="Pfam" id="PF02656">
    <property type="entry name" value="DUF202"/>
    <property type="match status" value="1"/>
</dbReference>
<keyword evidence="3 6" id="KW-1133">Transmembrane helix</keyword>
<evidence type="ECO:0000256" key="1">
    <source>
        <dbReference type="ARBA" id="ARBA00004127"/>
    </source>
</evidence>
<evidence type="ECO:0000256" key="3">
    <source>
        <dbReference type="ARBA" id="ARBA00022989"/>
    </source>
</evidence>
<sequence>MKTAAKKQPSPASELSAGWAGSATATRQEGNILNENQYEQADERTDLARKRNALANERTFSAWVRTALAAVAAGVGIAKLIPTVRAEWLTVVIGALFILGGIILFLLSIVRYHATESELQLRDSRQISLWTLGLIIFLFLAGSVLSLLLLWM</sequence>
<evidence type="ECO:0000256" key="2">
    <source>
        <dbReference type="ARBA" id="ARBA00022692"/>
    </source>
</evidence>
<gene>
    <name evidence="8" type="ORF">C4520_01815</name>
</gene>
<feature type="region of interest" description="Disordered" evidence="5">
    <location>
        <begin position="1"/>
        <end position="28"/>
    </location>
</feature>
<evidence type="ECO:0000313" key="8">
    <source>
        <dbReference type="EMBL" id="RJP25782.1"/>
    </source>
</evidence>
<feature type="transmembrane region" description="Helical" evidence="6">
    <location>
        <begin position="88"/>
        <end position="109"/>
    </location>
</feature>
<evidence type="ECO:0000256" key="4">
    <source>
        <dbReference type="ARBA" id="ARBA00023136"/>
    </source>
</evidence>
<dbReference type="AlphaFoldDB" id="A0A3A4P3Q5"/>
<feature type="domain" description="DUF202" evidence="7">
    <location>
        <begin position="51"/>
        <end position="117"/>
    </location>
</feature>
<proteinExistence type="predicted"/>
<keyword evidence="4 6" id="KW-0472">Membrane</keyword>